<dbReference type="Proteomes" id="UP000277580">
    <property type="component" value="Unassembled WGS sequence"/>
</dbReference>
<keyword evidence="3 7" id="KW-0812">Transmembrane</keyword>
<feature type="transmembrane region" description="Helical" evidence="7">
    <location>
        <begin position="352"/>
        <end position="372"/>
    </location>
</feature>
<feature type="domain" description="Cytochrome b561" evidence="10">
    <location>
        <begin position="178"/>
        <end position="378"/>
    </location>
</feature>
<evidence type="ECO:0000256" key="7">
    <source>
        <dbReference type="SAM" id="Phobius"/>
    </source>
</evidence>
<dbReference type="PANTHER" id="PTHR47797">
    <property type="entry name" value="DEHYDROGENASE, PUTATIVE (AFU_ORTHOLOGUE AFUA_8G05805)-RELATED"/>
    <property type="match status" value="1"/>
</dbReference>
<dbReference type="STRING" id="1392247.A0A3N4L284"/>
<protein>
    <submittedName>
        <fullName evidence="11">CBD9-like protein</fullName>
    </submittedName>
</protein>
<evidence type="ECO:0000313" key="12">
    <source>
        <dbReference type="Proteomes" id="UP000277580"/>
    </source>
</evidence>
<feature type="signal peptide" evidence="8">
    <location>
        <begin position="1"/>
        <end position="23"/>
    </location>
</feature>
<dbReference type="SUPFAM" id="SSF49344">
    <property type="entry name" value="CBD9-like"/>
    <property type="match status" value="1"/>
</dbReference>
<keyword evidence="4" id="KW-0249">Electron transport</keyword>
<dbReference type="CDD" id="cd09630">
    <property type="entry name" value="CDH_like_cytochrome"/>
    <property type="match status" value="1"/>
</dbReference>
<evidence type="ECO:0000313" key="11">
    <source>
        <dbReference type="EMBL" id="RPB16933.1"/>
    </source>
</evidence>
<comment type="subcellular location">
    <subcellularLocation>
        <location evidence="1">Membrane</location>
    </subcellularLocation>
</comment>
<keyword evidence="6 7" id="KW-0472">Membrane</keyword>
<dbReference type="Gene3D" id="1.20.120.1770">
    <property type="match status" value="1"/>
</dbReference>
<keyword evidence="12" id="KW-1185">Reference proteome</keyword>
<evidence type="ECO:0000259" key="10">
    <source>
        <dbReference type="PROSITE" id="PS50939"/>
    </source>
</evidence>
<dbReference type="GO" id="GO:0016020">
    <property type="term" value="C:membrane"/>
    <property type="evidence" value="ECO:0007669"/>
    <property type="project" value="UniProtKB-SubCell"/>
</dbReference>
<dbReference type="EMBL" id="ML119107">
    <property type="protein sequence ID" value="RPB16933.1"/>
    <property type="molecule type" value="Genomic_DNA"/>
</dbReference>
<feature type="transmembrane region" description="Helical" evidence="7">
    <location>
        <begin position="322"/>
        <end position="340"/>
    </location>
</feature>
<proteinExistence type="predicted"/>
<sequence length="391" mass="42217">MVSFRSTIKALSSVLALAAVSNAQISTFINRSATGYSASFNVPASGNDTFIQLNGPASAGWVGTGIGTGMKGALMFVIYSDGNGGVTASARLGLGEFEPEFEESILYELLEGSGVADGIMTANIRCSNCREWNGGSLDVNSTAQNLLWSVGNNEQIATTDKSATIHQHRLYGFYTLNMVAATGGNDTNPFTSNDSVVSTGSSIAAPRTKADRVLIAHGVIMGVTFVLLFPFGAALIRLLNNRVPNALALHRGVQIFNMILVFIGMIMGVWRSSMTGTQWRSYHQVMGIIIVCLLPLQAVLGQMHHRQFLITGMRSTWSYAHIWFGRIVIILGIVNGGIGLGPELANASRGWVITYLVVVAIMAALYALFYLLKERSREVRRQKSIPLKEVM</sequence>
<keyword evidence="2" id="KW-0813">Transport</keyword>
<evidence type="ECO:0000256" key="4">
    <source>
        <dbReference type="ARBA" id="ARBA00022982"/>
    </source>
</evidence>
<dbReference type="PROSITE" id="PS50939">
    <property type="entry name" value="CYTOCHROME_B561"/>
    <property type="match status" value="1"/>
</dbReference>
<dbReference type="Gene3D" id="2.60.40.1210">
    <property type="entry name" value="Cellobiose dehydrogenase, cytochrome domain"/>
    <property type="match status" value="1"/>
</dbReference>
<dbReference type="CDD" id="cd08760">
    <property type="entry name" value="Cyt_b561_FRRS1_like"/>
    <property type="match status" value="1"/>
</dbReference>
<dbReference type="SMART" id="SM00664">
    <property type="entry name" value="DoH"/>
    <property type="match status" value="1"/>
</dbReference>
<keyword evidence="8" id="KW-0732">Signal</keyword>
<dbReference type="OrthoDB" id="19261at2759"/>
<organism evidence="11 12">
    <name type="scientific">Morchella conica CCBAS932</name>
    <dbReference type="NCBI Taxonomy" id="1392247"/>
    <lineage>
        <taxon>Eukaryota</taxon>
        <taxon>Fungi</taxon>
        <taxon>Dikarya</taxon>
        <taxon>Ascomycota</taxon>
        <taxon>Pezizomycotina</taxon>
        <taxon>Pezizomycetes</taxon>
        <taxon>Pezizales</taxon>
        <taxon>Morchellaceae</taxon>
        <taxon>Morchella</taxon>
    </lineage>
</organism>
<dbReference type="InterPro" id="IPR005018">
    <property type="entry name" value="DOMON_domain"/>
</dbReference>
<dbReference type="InParanoid" id="A0A3N4L284"/>
<feature type="transmembrane region" description="Helical" evidence="7">
    <location>
        <begin position="214"/>
        <end position="236"/>
    </location>
</feature>
<feature type="transmembrane region" description="Helical" evidence="7">
    <location>
        <begin position="282"/>
        <end position="301"/>
    </location>
</feature>
<dbReference type="Pfam" id="PF03188">
    <property type="entry name" value="Cytochrom_B561"/>
    <property type="match status" value="1"/>
</dbReference>
<dbReference type="Pfam" id="PF16010">
    <property type="entry name" value="CDH-cyt"/>
    <property type="match status" value="1"/>
</dbReference>
<keyword evidence="5 7" id="KW-1133">Transmembrane helix</keyword>
<feature type="chain" id="PRO_5017973517" evidence="8">
    <location>
        <begin position="24"/>
        <end position="391"/>
    </location>
</feature>
<dbReference type="AlphaFoldDB" id="A0A3N4L284"/>
<evidence type="ECO:0000256" key="5">
    <source>
        <dbReference type="ARBA" id="ARBA00022989"/>
    </source>
</evidence>
<dbReference type="InterPro" id="IPR015920">
    <property type="entry name" value="Cellobiose_DH-like_cyt"/>
</dbReference>
<dbReference type="PROSITE" id="PS50836">
    <property type="entry name" value="DOMON"/>
    <property type="match status" value="1"/>
</dbReference>
<feature type="domain" description="DOMON" evidence="9">
    <location>
        <begin position="34"/>
        <end position="151"/>
    </location>
</feature>
<accession>A0A3N4L284</accession>
<dbReference type="SMART" id="SM00665">
    <property type="entry name" value="B561"/>
    <property type="match status" value="1"/>
</dbReference>
<evidence type="ECO:0000256" key="8">
    <source>
        <dbReference type="SAM" id="SignalP"/>
    </source>
</evidence>
<dbReference type="InterPro" id="IPR006593">
    <property type="entry name" value="Cyt_b561/ferric_Rdtase_TM"/>
</dbReference>
<feature type="transmembrane region" description="Helical" evidence="7">
    <location>
        <begin position="248"/>
        <end position="270"/>
    </location>
</feature>
<reference evidence="11 12" key="1">
    <citation type="journal article" date="2018" name="Nat. Ecol. Evol.">
        <title>Pezizomycetes genomes reveal the molecular basis of ectomycorrhizal truffle lifestyle.</title>
        <authorList>
            <person name="Murat C."/>
            <person name="Payen T."/>
            <person name="Noel B."/>
            <person name="Kuo A."/>
            <person name="Morin E."/>
            <person name="Chen J."/>
            <person name="Kohler A."/>
            <person name="Krizsan K."/>
            <person name="Balestrini R."/>
            <person name="Da Silva C."/>
            <person name="Montanini B."/>
            <person name="Hainaut M."/>
            <person name="Levati E."/>
            <person name="Barry K.W."/>
            <person name="Belfiori B."/>
            <person name="Cichocki N."/>
            <person name="Clum A."/>
            <person name="Dockter R.B."/>
            <person name="Fauchery L."/>
            <person name="Guy J."/>
            <person name="Iotti M."/>
            <person name="Le Tacon F."/>
            <person name="Lindquist E.A."/>
            <person name="Lipzen A."/>
            <person name="Malagnac F."/>
            <person name="Mello A."/>
            <person name="Molinier V."/>
            <person name="Miyauchi S."/>
            <person name="Poulain J."/>
            <person name="Riccioni C."/>
            <person name="Rubini A."/>
            <person name="Sitrit Y."/>
            <person name="Splivallo R."/>
            <person name="Traeger S."/>
            <person name="Wang M."/>
            <person name="Zifcakova L."/>
            <person name="Wipf D."/>
            <person name="Zambonelli A."/>
            <person name="Paolocci F."/>
            <person name="Nowrousian M."/>
            <person name="Ottonello S."/>
            <person name="Baldrian P."/>
            <person name="Spatafora J.W."/>
            <person name="Henrissat B."/>
            <person name="Nagy L.G."/>
            <person name="Aury J.M."/>
            <person name="Wincker P."/>
            <person name="Grigoriev I.V."/>
            <person name="Bonfante P."/>
            <person name="Martin F.M."/>
        </authorList>
    </citation>
    <scope>NUCLEOTIDE SEQUENCE [LARGE SCALE GENOMIC DNA]</scope>
    <source>
        <strain evidence="11 12">CCBAS932</strain>
    </source>
</reference>
<evidence type="ECO:0000256" key="1">
    <source>
        <dbReference type="ARBA" id="ARBA00004370"/>
    </source>
</evidence>
<name>A0A3N4L284_9PEZI</name>
<evidence type="ECO:0000256" key="6">
    <source>
        <dbReference type="ARBA" id="ARBA00023136"/>
    </source>
</evidence>
<evidence type="ECO:0000256" key="3">
    <source>
        <dbReference type="ARBA" id="ARBA00022692"/>
    </source>
</evidence>
<dbReference type="PANTHER" id="PTHR47797:SF1">
    <property type="entry name" value="CYTOCHROME B561 DOMAIN-CONTAINING PROTEIN-RELATED"/>
    <property type="match status" value="1"/>
</dbReference>
<evidence type="ECO:0000256" key="2">
    <source>
        <dbReference type="ARBA" id="ARBA00022448"/>
    </source>
</evidence>
<gene>
    <name evidence="11" type="ORF">P167DRAFT_531883</name>
</gene>
<evidence type="ECO:0000259" key="9">
    <source>
        <dbReference type="PROSITE" id="PS50836"/>
    </source>
</evidence>